<name>A0ABQ6MCD3_9STRA</name>
<sequence>MSDVTVIKTEEEFDSWVAKSNDFLLVMDVHQGWSGPCETLAPTFSRLVRDTPQVEKRMAITSCAIPMFAAKIQELASDDAKIGEMAEKGCSPLFLAVRFGKAVGMVKGANSPAIEALIKEQIPNIIEDEDE</sequence>
<dbReference type="InterPro" id="IPR036249">
    <property type="entry name" value="Thioredoxin-like_sf"/>
</dbReference>
<gene>
    <name evidence="2" type="ORF">TeGR_g4300</name>
</gene>
<protein>
    <recommendedName>
        <fullName evidence="1">Thioredoxin domain-containing protein</fullName>
    </recommendedName>
</protein>
<evidence type="ECO:0000259" key="1">
    <source>
        <dbReference type="Pfam" id="PF00085"/>
    </source>
</evidence>
<evidence type="ECO:0000313" key="3">
    <source>
        <dbReference type="Proteomes" id="UP001165060"/>
    </source>
</evidence>
<evidence type="ECO:0000313" key="2">
    <source>
        <dbReference type="EMBL" id="GMI23207.1"/>
    </source>
</evidence>
<accession>A0ABQ6MCD3</accession>
<dbReference type="InterPro" id="IPR013766">
    <property type="entry name" value="Thioredoxin_domain"/>
</dbReference>
<keyword evidence="3" id="KW-1185">Reference proteome</keyword>
<dbReference type="Pfam" id="PF00085">
    <property type="entry name" value="Thioredoxin"/>
    <property type="match status" value="1"/>
</dbReference>
<comment type="caution">
    <text evidence="2">The sequence shown here is derived from an EMBL/GenBank/DDBJ whole genome shotgun (WGS) entry which is preliminary data.</text>
</comment>
<dbReference type="Proteomes" id="UP001165060">
    <property type="component" value="Unassembled WGS sequence"/>
</dbReference>
<dbReference type="Gene3D" id="3.40.30.10">
    <property type="entry name" value="Glutaredoxin"/>
    <property type="match status" value="1"/>
</dbReference>
<dbReference type="EMBL" id="BRYB01002645">
    <property type="protein sequence ID" value="GMI23207.1"/>
    <property type="molecule type" value="Genomic_DNA"/>
</dbReference>
<proteinExistence type="predicted"/>
<dbReference type="SUPFAM" id="SSF52833">
    <property type="entry name" value="Thioredoxin-like"/>
    <property type="match status" value="1"/>
</dbReference>
<reference evidence="2 3" key="1">
    <citation type="journal article" date="2023" name="Commun. Biol.">
        <title>Genome analysis of Parmales, the sister group of diatoms, reveals the evolutionary specialization of diatoms from phago-mixotrophs to photoautotrophs.</title>
        <authorList>
            <person name="Ban H."/>
            <person name="Sato S."/>
            <person name="Yoshikawa S."/>
            <person name="Yamada K."/>
            <person name="Nakamura Y."/>
            <person name="Ichinomiya M."/>
            <person name="Sato N."/>
            <person name="Blanc-Mathieu R."/>
            <person name="Endo H."/>
            <person name="Kuwata A."/>
            <person name="Ogata H."/>
        </authorList>
    </citation>
    <scope>NUCLEOTIDE SEQUENCE [LARGE SCALE GENOMIC DNA]</scope>
</reference>
<organism evidence="2 3">
    <name type="scientific">Tetraparma gracilis</name>
    <dbReference type="NCBI Taxonomy" id="2962635"/>
    <lineage>
        <taxon>Eukaryota</taxon>
        <taxon>Sar</taxon>
        <taxon>Stramenopiles</taxon>
        <taxon>Ochrophyta</taxon>
        <taxon>Bolidophyceae</taxon>
        <taxon>Parmales</taxon>
        <taxon>Triparmaceae</taxon>
        <taxon>Tetraparma</taxon>
    </lineage>
</organism>
<feature type="domain" description="Thioredoxin" evidence="1">
    <location>
        <begin position="5"/>
        <end position="64"/>
    </location>
</feature>